<evidence type="ECO:0000256" key="2">
    <source>
        <dbReference type="ARBA" id="ARBA00022723"/>
    </source>
</evidence>
<accession>A0A6P8Y4G2</accession>
<evidence type="ECO:0000256" key="3">
    <source>
        <dbReference type="ARBA" id="ARBA00022833"/>
    </source>
</evidence>
<gene>
    <name evidence="7" type="primary">LOC117577632</name>
</gene>
<dbReference type="Proteomes" id="UP000515160">
    <property type="component" value="Chromosome X"/>
</dbReference>
<dbReference type="GO" id="GO:0046872">
    <property type="term" value="F:metal ion binding"/>
    <property type="evidence" value="ECO:0007669"/>
    <property type="project" value="UniProtKB-KW"/>
</dbReference>
<evidence type="ECO:0000256" key="1">
    <source>
        <dbReference type="ARBA" id="ARBA00022694"/>
    </source>
</evidence>
<comment type="similarity">
    <text evidence="4">Belongs to the eukaryotic/archaeal RNase P protein component 4 family.</text>
</comment>
<keyword evidence="1" id="KW-0819">tRNA processing</keyword>
<name>A0A6P8Y4G2_DROAB</name>
<sequence length="178" mass="20229">MSQNNNSNNNKCKRKILTQRHACSRMNFLYQAANLMAHSNNNTLAAYYGKLCRNVGTKTLMHMSPALKRTLCKRCSLPLLPGVNTTLQVDKKPEEETSLDVEKEKTPIKRSRRRKAKSKPVEAASIDQQTKLHLECSLCQAKRRFQLNTNNECWVESPAAIVQTITVSKQSAEERPEL</sequence>
<keyword evidence="2" id="KW-0479">Metal-binding</keyword>
<keyword evidence="3" id="KW-0862">Zinc</keyword>
<dbReference type="PANTHER" id="PTHR14742">
    <property type="entry name" value="RIBONUCLEASE P SUBUNIT P21"/>
    <property type="match status" value="1"/>
</dbReference>
<dbReference type="PANTHER" id="PTHR14742:SF0">
    <property type="entry name" value="RIBONUCLEASE P PROTEIN SUBUNIT P21"/>
    <property type="match status" value="1"/>
</dbReference>
<dbReference type="GO" id="GO:0005655">
    <property type="term" value="C:nucleolar ribonuclease P complex"/>
    <property type="evidence" value="ECO:0007669"/>
    <property type="project" value="TreeGrafter"/>
</dbReference>
<feature type="compositionally biased region" description="Basic and acidic residues" evidence="5">
    <location>
        <begin position="91"/>
        <end position="107"/>
    </location>
</feature>
<keyword evidence="6" id="KW-1185">Reference proteome</keyword>
<dbReference type="InterPro" id="IPR007175">
    <property type="entry name" value="Rpr2/Snm1/Rpp21"/>
</dbReference>
<reference evidence="7" key="1">
    <citation type="submission" date="2025-08" db="UniProtKB">
        <authorList>
            <consortium name="RefSeq"/>
        </authorList>
    </citation>
    <scope>IDENTIFICATION</scope>
    <source>
        <strain evidence="7">15112-1751.03</strain>
        <tissue evidence="7">Whole Adult</tissue>
    </source>
</reference>
<dbReference type="RefSeq" id="XP_034118390.1">
    <property type="nucleotide sequence ID" value="XM_034262499.2"/>
</dbReference>
<dbReference type="Gene3D" id="6.20.50.20">
    <property type="match status" value="1"/>
</dbReference>
<feature type="region of interest" description="Disordered" evidence="5">
    <location>
        <begin position="91"/>
        <end position="124"/>
    </location>
</feature>
<dbReference type="Pfam" id="PF04032">
    <property type="entry name" value="Rpr2"/>
    <property type="match status" value="1"/>
</dbReference>
<feature type="compositionally biased region" description="Basic residues" evidence="5">
    <location>
        <begin position="108"/>
        <end position="118"/>
    </location>
</feature>
<protein>
    <submittedName>
        <fullName evidence="7">Ribonuclease P protein subunit p21 isoform X1</fullName>
    </submittedName>
</protein>
<evidence type="ECO:0000256" key="5">
    <source>
        <dbReference type="SAM" id="MobiDB-lite"/>
    </source>
</evidence>
<evidence type="ECO:0000313" key="7">
    <source>
        <dbReference type="RefSeq" id="XP_034118390.1"/>
    </source>
</evidence>
<proteinExistence type="inferred from homology"/>
<organism evidence="6 7">
    <name type="scientific">Drosophila albomicans</name>
    <name type="common">Fruit fly</name>
    <dbReference type="NCBI Taxonomy" id="7291"/>
    <lineage>
        <taxon>Eukaryota</taxon>
        <taxon>Metazoa</taxon>
        <taxon>Ecdysozoa</taxon>
        <taxon>Arthropoda</taxon>
        <taxon>Hexapoda</taxon>
        <taxon>Insecta</taxon>
        <taxon>Pterygota</taxon>
        <taxon>Neoptera</taxon>
        <taxon>Endopterygota</taxon>
        <taxon>Diptera</taxon>
        <taxon>Brachycera</taxon>
        <taxon>Muscomorpha</taxon>
        <taxon>Ephydroidea</taxon>
        <taxon>Drosophilidae</taxon>
        <taxon>Drosophila</taxon>
    </lineage>
</organism>
<evidence type="ECO:0000256" key="4">
    <source>
        <dbReference type="ARBA" id="ARBA00038402"/>
    </source>
</evidence>
<dbReference type="CTD" id="79897"/>
<dbReference type="AlphaFoldDB" id="A0A6P8Y4G2"/>
<dbReference type="GeneID" id="117577632"/>
<dbReference type="OrthoDB" id="128536at2759"/>
<dbReference type="GO" id="GO:0008033">
    <property type="term" value="P:tRNA processing"/>
    <property type="evidence" value="ECO:0007669"/>
    <property type="project" value="UniProtKB-KW"/>
</dbReference>
<evidence type="ECO:0000313" key="6">
    <source>
        <dbReference type="Proteomes" id="UP000515160"/>
    </source>
</evidence>